<accession>A0A285HKC7</accession>
<organism evidence="3 4">
    <name type="scientific">Pseudooceanicola antarcticus</name>
    <dbReference type="NCBI Taxonomy" id="1247613"/>
    <lineage>
        <taxon>Bacteria</taxon>
        <taxon>Pseudomonadati</taxon>
        <taxon>Pseudomonadota</taxon>
        <taxon>Alphaproteobacteria</taxon>
        <taxon>Rhodobacterales</taxon>
        <taxon>Paracoccaceae</taxon>
        <taxon>Pseudooceanicola</taxon>
    </lineage>
</organism>
<sequence>MKAIICHEFGPLTDLAWEETADPVPGPGEVLIATEAAGVNYPDGLLVQGLYQSRPDRPFTPGMEVAGRIEAVGEGVSLAPGTRVLAAVPTGGYAEKAVCPAARVMEIPEGMDAAEACALLVAYGTSHHALKQRGALKAGEWLMIFGAAGATGVAAIQIGKVMGAKVIAVCSTEEKRALALETGADHAIGYDDLKAQVKDLTGGHGVDVVYDVVGGAAFDAACRCMARNGRLLVIGFASGEIPKFPVNLALVKEFSVVGVFWGNWTRAEPEAYKANMAELLGWYAEGRVKPVIEGRYKLSEASEVLTRVLARGATGKIALVP</sequence>
<dbReference type="EMBL" id="OBEA01000001">
    <property type="protein sequence ID" value="SNY36104.1"/>
    <property type="molecule type" value="Genomic_DNA"/>
</dbReference>
<name>A0A285HKC7_9RHOB</name>
<dbReference type="Proteomes" id="UP000231702">
    <property type="component" value="Unassembled WGS sequence"/>
</dbReference>
<dbReference type="SUPFAM" id="SSF50129">
    <property type="entry name" value="GroES-like"/>
    <property type="match status" value="1"/>
</dbReference>
<feature type="domain" description="Enoyl reductase (ER)" evidence="1">
    <location>
        <begin position="10"/>
        <end position="319"/>
    </location>
</feature>
<protein>
    <submittedName>
        <fullName evidence="3">NADPH2:quinone reductase</fullName>
    </submittedName>
    <submittedName>
        <fullName evidence="2">NADPH:quinone oxidoreductase family protein</fullName>
    </submittedName>
</protein>
<dbReference type="InterPro" id="IPR011032">
    <property type="entry name" value="GroES-like_sf"/>
</dbReference>
<dbReference type="InterPro" id="IPR051397">
    <property type="entry name" value="Zn-ADH-like_protein"/>
</dbReference>
<dbReference type="SUPFAM" id="SSF51735">
    <property type="entry name" value="NAD(P)-binding Rossmann-fold domains"/>
    <property type="match status" value="1"/>
</dbReference>
<evidence type="ECO:0000313" key="4">
    <source>
        <dbReference type="Proteomes" id="UP000231655"/>
    </source>
</evidence>
<dbReference type="Gene3D" id="3.40.50.720">
    <property type="entry name" value="NAD(P)-binding Rossmann-like Domain"/>
    <property type="match status" value="1"/>
</dbReference>
<evidence type="ECO:0000313" key="2">
    <source>
        <dbReference type="EMBL" id="PJE27899.1"/>
    </source>
</evidence>
<dbReference type="InterPro" id="IPR036291">
    <property type="entry name" value="NAD(P)-bd_dom_sf"/>
</dbReference>
<dbReference type="OrthoDB" id="4190732at2"/>
<dbReference type="InterPro" id="IPR013154">
    <property type="entry name" value="ADH-like_N"/>
</dbReference>
<evidence type="ECO:0000259" key="1">
    <source>
        <dbReference type="SMART" id="SM00829"/>
    </source>
</evidence>
<dbReference type="SMART" id="SM00829">
    <property type="entry name" value="PKS_ER"/>
    <property type="match status" value="1"/>
</dbReference>
<dbReference type="PANTHER" id="PTHR43677">
    <property type="entry name" value="SHORT-CHAIN DEHYDROGENASE/REDUCTASE"/>
    <property type="match status" value="1"/>
</dbReference>
<dbReference type="Proteomes" id="UP000231655">
    <property type="component" value="Unassembled WGS sequence"/>
</dbReference>
<dbReference type="Pfam" id="PF08240">
    <property type="entry name" value="ADH_N"/>
    <property type="match status" value="1"/>
</dbReference>
<reference evidence="2 5" key="2">
    <citation type="journal article" date="2018" name="Int. J. Syst. Evol. Microbiol.">
        <title>Pseudooceanicola lipolyticus sp. nov., a marine alphaproteobacterium, reclassification of Oceanicola flagellatus as Pseudooceanicola flagellatus comb. nov. and emended description of the genus Pseudooceanicola.</title>
        <authorList>
            <person name="Huang M.-M."/>
            <person name="Guo L.-L."/>
            <person name="Wu Y.-H."/>
            <person name="Lai Q.-L."/>
            <person name="Shao Z.-Z."/>
            <person name="Wang C.-S."/>
            <person name="Wu M."/>
            <person name="Xu X.-W."/>
        </authorList>
    </citation>
    <scope>NUCLEOTIDE SEQUENCE [LARGE SCALE GENOMIC DNA]</scope>
    <source>
        <strain evidence="2 5">Ar-45</strain>
    </source>
</reference>
<reference evidence="3 4" key="1">
    <citation type="submission" date="2017-09" db="EMBL/GenBank/DDBJ databases">
        <authorList>
            <person name="Ehlers B."/>
            <person name="Leendertz F.H."/>
        </authorList>
    </citation>
    <scope>NUCLEOTIDE SEQUENCE [LARGE SCALE GENOMIC DNA]</scope>
    <source>
        <strain evidence="3 4">CGMCC 1.12662</strain>
    </source>
</reference>
<evidence type="ECO:0000313" key="3">
    <source>
        <dbReference type="EMBL" id="SNY36104.1"/>
    </source>
</evidence>
<keyword evidence="5" id="KW-1185">Reference proteome</keyword>
<dbReference type="EMBL" id="PGTD01000017">
    <property type="protein sequence ID" value="PJE27899.1"/>
    <property type="molecule type" value="Genomic_DNA"/>
</dbReference>
<dbReference type="InterPro" id="IPR020843">
    <property type="entry name" value="ER"/>
</dbReference>
<evidence type="ECO:0000313" key="5">
    <source>
        <dbReference type="Proteomes" id="UP000231702"/>
    </source>
</evidence>
<proteinExistence type="predicted"/>
<dbReference type="GO" id="GO:0016491">
    <property type="term" value="F:oxidoreductase activity"/>
    <property type="evidence" value="ECO:0007669"/>
    <property type="project" value="InterPro"/>
</dbReference>
<dbReference type="RefSeq" id="WP_097143942.1">
    <property type="nucleotide sequence ID" value="NZ_OBEA01000001.1"/>
</dbReference>
<dbReference type="Pfam" id="PF00107">
    <property type="entry name" value="ADH_zinc_N"/>
    <property type="match status" value="1"/>
</dbReference>
<dbReference type="Gene3D" id="3.90.180.10">
    <property type="entry name" value="Medium-chain alcohol dehydrogenases, catalytic domain"/>
    <property type="match status" value="1"/>
</dbReference>
<dbReference type="InterPro" id="IPR013149">
    <property type="entry name" value="ADH-like_C"/>
</dbReference>
<dbReference type="PANTHER" id="PTHR43677:SF4">
    <property type="entry name" value="QUINONE OXIDOREDUCTASE-LIKE PROTEIN 2"/>
    <property type="match status" value="1"/>
</dbReference>
<dbReference type="AlphaFoldDB" id="A0A285HKC7"/>
<dbReference type="CDD" id="cd08241">
    <property type="entry name" value="QOR1"/>
    <property type="match status" value="1"/>
</dbReference>
<gene>
    <name evidence="2" type="ORF">CVM39_15145</name>
    <name evidence="3" type="ORF">SAMN06297129_0126</name>
</gene>